<name>A0A2C9KHE0_BIOGL</name>
<evidence type="ECO:0000313" key="3">
    <source>
        <dbReference type="Proteomes" id="UP000076420"/>
    </source>
</evidence>
<dbReference type="EnsemblMetazoa" id="BGLB019711-RA">
    <property type="protein sequence ID" value="BGLB019711-PA"/>
    <property type="gene ID" value="BGLB019711"/>
</dbReference>
<gene>
    <name evidence="2" type="primary">106050815</name>
</gene>
<proteinExistence type="predicted"/>
<dbReference type="KEGG" id="bgt:106050815"/>
<dbReference type="VEuPathDB" id="VectorBase:BGLAX_040667"/>
<evidence type="ECO:0000256" key="1">
    <source>
        <dbReference type="SAM" id="MobiDB-lite"/>
    </source>
</evidence>
<dbReference type="RefSeq" id="XP_013061312.2">
    <property type="nucleotide sequence ID" value="XM_013205858.2"/>
</dbReference>
<feature type="region of interest" description="Disordered" evidence="1">
    <location>
        <begin position="69"/>
        <end position="101"/>
    </location>
</feature>
<dbReference type="OrthoDB" id="10473231at2759"/>
<accession>A0A2C9KHE0</accession>
<organism evidence="2 3">
    <name type="scientific">Biomphalaria glabrata</name>
    <name type="common">Bloodfluke planorb</name>
    <name type="synonym">Freshwater snail</name>
    <dbReference type="NCBI Taxonomy" id="6526"/>
    <lineage>
        <taxon>Eukaryota</taxon>
        <taxon>Metazoa</taxon>
        <taxon>Spiralia</taxon>
        <taxon>Lophotrochozoa</taxon>
        <taxon>Mollusca</taxon>
        <taxon>Gastropoda</taxon>
        <taxon>Heterobranchia</taxon>
        <taxon>Euthyneura</taxon>
        <taxon>Panpulmonata</taxon>
        <taxon>Hygrophila</taxon>
        <taxon>Lymnaeoidea</taxon>
        <taxon>Planorbidae</taxon>
        <taxon>Biomphalaria</taxon>
    </lineage>
</organism>
<dbReference type="VEuPathDB" id="VectorBase:BGLB019711"/>
<dbReference type="AlphaFoldDB" id="A0A2C9KHE0"/>
<dbReference type="Proteomes" id="UP000076420">
    <property type="component" value="Unassembled WGS sequence"/>
</dbReference>
<evidence type="ECO:0000313" key="2">
    <source>
        <dbReference type="EnsemblMetazoa" id="BGLB019711-PA"/>
    </source>
</evidence>
<protein>
    <submittedName>
        <fullName evidence="2">Uncharacterized protein</fullName>
    </submittedName>
</protein>
<sequence length="220" mass="25004">MGMESQSKLNKLLSKRTKKKPDLVLDLGTQFQKSDVPTLPKRNGDVILYPVDSNGELILSPRAKKSAVSTQAGDEFSRLKGAKSNAKVSTSTDPPEIPRRHLLGDFNKATGQKTVNRELQPLPSHGSLERFIERDIYFGLTSQQLDPVAVPSRVLEIRGGEMGHQDFGSFLEDLRQFFTPNVRPRQMKKNDFIFFIFGFKSEYFTVKLRDIFSLFLNNFF</sequence>
<reference evidence="2" key="1">
    <citation type="submission" date="2020-05" db="UniProtKB">
        <authorList>
            <consortium name="EnsemblMetazoa"/>
        </authorList>
    </citation>
    <scope>IDENTIFICATION</scope>
    <source>
        <strain evidence="2">BB02</strain>
    </source>
</reference>